<dbReference type="InterPro" id="IPR036649">
    <property type="entry name" value="Pyrophosphatase_sf"/>
</dbReference>
<dbReference type="GO" id="GO:0005737">
    <property type="term" value="C:cytoplasm"/>
    <property type="evidence" value="ECO:0007669"/>
    <property type="project" value="UniProtKB-SubCell"/>
</dbReference>
<dbReference type="FunFam" id="3.90.80.10:FF:000003">
    <property type="entry name" value="Inorganic pyrophosphatase"/>
    <property type="match status" value="1"/>
</dbReference>
<dbReference type="STRING" id="266117.Rxyl_2042"/>
<comment type="function">
    <text evidence="7">Catalyzes the hydrolysis of inorganic pyrophosphate (PPi) forming two phosphate ions.</text>
</comment>
<protein>
    <recommendedName>
        <fullName evidence="7">Inorganic pyrophosphatase</fullName>
        <ecNumber evidence="7">3.6.1.1</ecNumber>
    </recommendedName>
    <alternativeName>
        <fullName evidence="7">Pyrophosphate phospho-hydrolase</fullName>
        <shortName evidence="7">PPase</shortName>
    </alternativeName>
</protein>
<dbReference type="InterPro" id="IPR008162">
    <property type="entry name" value="Pyrophosphatase"/>
</dbReference>
<dbReference type="AlphaFoldDB" id="Q1AUE1"/>
<dbReference type="SUPFAM" id="SSF50324">
    <property type="entry name" value="Inorganic pyrophosphatase"/>
    <property type="match status" value="1"/>
</dbReference>
<comment type="subcellular location">
    <subcellularLocation>
        <location evidence="7">Cytoplasm</location>
    </subcellularLocation>
</comment>
<dbReference type="HOGENOM" id="CLU_073198_1_2_11"/>
<evidence type="ECO:0000256" key="2">
    <source>
        <dbReference type="ARBA" id="ARBA00022490"/>
    </source>
</evidence>
<keyword evidence="9" id="KW-1185">Reference proteome</keyword>
<evidence type="ECO:0000313" key="8">
    <source>
        <dbReference type="EMBL" id="ABG04987.1"/>
    </source>
</evidence>
<reference evidence="8 9" key="1">
    <citation type="submission" date="2006-06" db="EMBL/GenBank/DDBJ databases">
        <title>Complete sequence of Rubrobacter xylanophilus DSM 9941.</title>
        <authorList>
            <consortium name="US DOE Joint Genome Institute"/>
            <person name="Copeland A."/>
            <person name="Lucas S."/>
            <person name="Lapidus A."/>
            <person name="Barry K."/>
            <person name="Detter J.C."/>
            <person name="Glavina del Rio T."/>
            <person name="Hammon N."/>
            <person name="Israni S."/>
            <person name="Dalin E."/>
            <person name="Tice H."/>
            <person name="Pitluck S."/>
            <person name="Munk A.C."/>
            <person name="Brettin T."/>
            <person name="Bruce D."/>
            <person name="Han C."/>
            <person name="Tapia R."/>
            <person name="Gilna P."/>
            <person name="Schmutz J."/>
            <person name="Larimer F."/>
            <person name="Land M."/>
            <person name="Hauser L."/>
            <person name="Kyrpides N."/>
            <person name="Lykidis A."/>
            <person name="da Costa M.S."/>
            <person name="Rainey F.A."/>
            <person name="Empadinhas N."/>
            <person name="Jolivet E."/>
            <person name="Battista J.R."/>
            <person name="Richardson P."/>
        </authorList>
    </citation>
    <scope>NUCLEOTIDE SEQUENCE [LARGE SCALE GENOMIC DNA]</scope>
    <source>
        <strain evidence="9">DSM 9941 / NBRC 16129 / PRD-1</strain>
    </source>
</reference>
<proteinExistence type="inferred from homology"/>
<evidence type="ECO:0000256" key="5">
    <source>
        <dbReference type="ARBA" id="ARBA00022842"/>
    </source>
</evidence>
<feature type="binding site" evidence="7">
    <location>
        <position position="69"/>
    </location>
    <ligand>
        <name>Mg(2+)</name>
        <dbReference type="ChEBI" id="CHEBI:18420"/>
        <label>1</label>
    </ligand>
</feature>
<gene>
    <name evidence="7" type="primary">ppa</name>
    <name evidence="8" type="ordered locus">Rxyl_2042</name>
</gene>
<keyword evidence="4 7" id="KW-0378">Hydrolase</keyword>
<dbReference type="PROSITE" id="PS00387">
    <property type="entry name" value="PPASE"/>
    <property type="match status" value="1"/>
</dbReference>
<feature type="binding site" evidence="7">
    <location>
        <position position="74"/>
    </location>
    <ligand>
        <name>Mg(2+)</name>
        <dbReference type="ChEBI" id="CHEBI:18420"/>
        <label>2</label>
    </ligand>
</feature>
<feature type="binding site" evidence="7">
    <location>
        <position position="106"/>
    </location>
    <ligand>
        <name>Mg(2+)</name>
        <dbReference type="ChEBI" id="CHEBI:18420"/>
        <label>3</label>
    </ligand>
</feature>
<dbReference type="Gene3D" id="3.90.80.10">
    <property type="entry name" value="Inorganic pyrophosphatase"/>
    <property type="match status" value="1"/>
</dbReference>
<feature type="binding site" evidence="7">
    <location>
        <position position="106"/>
    </location>
    <ligand>
        <name>Mg(2+)</name>
        <dbReference type="ChEBI" id="CHEBI:18420"/>
        <label>1</label>
    </ligand>
</feature>
<feature type="binding site" evidence="7">
    <location>
        <position position="101"/>
    </location>
    <ligand>
        <name>Mg(2+)</name>
        <dbReference type="ChEBI" id="CHEBI:18420"/>
        <label>3</label>
    </ligand>
</feature>
<feature type="binding site" evidence="7">
    <location>
        <position position="59"/>
    </location>
    <ligand>
        <name>substrate</name>
    </ligand>
</feature>
<dbReference type="PANTHER" id="PTHR10286">
    <property type="entry name" value="INORGANIC PYROPHOSPHATASE"/>
    <property type="match status" value="1"/>
</dbReference>
<dbReference type="EC" id="3.6.1.1" evidence="7"/>
<evidence type="ECO:0000256" key="1">
    <source>
        <dbReference type="ARBA" id="ARBA00001946"/>
    </source>
</evidence>
<feature type="binding site" evidence="7">
    <location>
        <position position="33"/>
    </location>
    <ligand>
        <name>substrate</name>
    </ligand>
</feature>
<dbReference type="HAMAP" id="MF_00209">
    <property type="entry name" value="Inorganic_PPase"/>
    <property type="match status" value="1"/>
</dbReference>
<evidence type="ECO:0000256" key="6">
    <source>
        <dbReference type="ARBA" id="ARBA00047820"/>
    </source>
</evidence>
<dbReference type="Proteomes" id="UP000006637">
    <property type="component" value="Chromosome"/>
</dbReference>
<keyword evidence="2 7" id="KW-0963">Cytoplasm</keyword>
<dbReference type="eggNOG" id="COG0221">
    <property type="taxonomic scope" value="Bacteria"/>
</dbReference>
<feature type="binding site" evidence="7">
    <location>
        <position position="47"/>
    </location>
    <ligand>
        <name>substrate</name>
    </ligand>
</feature>
<dbReference type="PhylomeDB" id="Q1AUE1"/>
<dbReference type="EMBL" id="CP000386">
    <property type="protein sequence ID" value="ABG04987.1"/>
    <property type="molecule type" value="Genomic_DNA"/>
</dbReference>
<dbReference type="GO" id="GO:0000287">
    <property type="term" value="F:magnesium ion binding"/>
    <property type="evidence" value="ECO:0007669"/>
    <property type="project" value="UniProtKB-UniRule"/>
</dbReference>
<dbReference type="GO" id="GO:0006796">
    <property type="term" value="P:phosphate-containing compound metabolic process"/>
    <property type="evidence" value="ECO:0007669"/>
    <property type="project" value="InterPro"/>
</dbReference>
<evidence type="ECO:0000256" key="4">
    <source>
        <dbReference type="ARBA" id="ARBA00022801"/>
    </source>
</evidence>
<name>Q1AUE1_RUBXD</name>
<accession>Q1AUE1</accession>
<keyword evidence="3 7" id="KW-0479">Metal-binding</keyword>
<dbReference type="Pfam" id="PF00719">
    <property type="entry name" value="Pyrophosphatase"/>
    <property type="match status" value="1"/>
</dbReference>
<feature type="active site" description="Proton acceptor" evidence="7">
    <location>
        <position position="106"/>
    </location>
</feature>
<comment type="catalytic activity">
    <reaction evidence="6 7">
        <text>diphosphate + H2O = 2 phosphate + H(+)</text>
        <dbReference type="Rhea" id="RHEA:24576"/>
        <dbReference type="ChEBI" id="CHEBI:15377"/>
        <dbReference type="ChEBI" id="CHEBI:15378"/>
        <dbReference type="ChEBI" id="CHEBI:33019"/>
        <dbReference type="ChEBI" id="CHEBI:43474"/>
        <dbReference type="EC" id="3.6.1.1"/>
    </reaction>
</comment>
<feature type="binding site" evidence="7">
    <location>
        <position position="143"/>
    </location>
    <ligand>
        <name>substrate</name>
    </ligand>
</feature>
<feature type="binding site" evidence="7">
    <location>
        <position position="25"/>
    </location>
    <ligand>
        <name>Mg(2+)</name>
        <dbReference type="ChEBI" id="CHEBI:18420"/>
        <label>2</label>
    </ligand>
</feature>
<comment type="similarity">
    <text evidence="7">Belongs to the PPase family.</text>
</comment>
<dbReference type="KEGG" id="rxy:Rxyl_2042"/>
<feature type="binding site" evidence="7">
    <location>
        <position position="74"/>
    </location>
    <ligand>
        <name>Mg(2+)</name>
        <dbReference type="ChEBI" id="CHEBI:18420"/>
        <label>1</label>
    </ligand>
</feature>
<organism evidence="8 9">
    <name type="scientific">Rubrobacter xylanophilus (strain DSM 9941 / JCM 11954 / NBRC 16129 / PRD-1)</name>
    <dbReference type="NCBI Taxonomy" id="266117"/>
    <lineage>
        <taxon>Bacteria</taxon>
        <taxon>Bacillati</taxon>
        <taxon>Actinomycetota</taxon>
        <taxon>Rubrobacteria</taxon>
        <taxon>Rubrobacterales</taxon>
        <taxon>Rubrobacteraceae</taxon>
        <taxon>Rubrobacter</taxon>
    </lineage>
</organism>
<keyword evidence="5 7" id="KW-0460">Magnesium</keyword>
<evidence type="ECO:0000256" key="3">
    <source>
        <dbReference type="ARBA" id="ARBA00022723"/>
    </source>
</evidence>
<comment type="subunit">
    <text evidence="7">Homohexamer.</text>
</comment>
<dbReference type="GO" id="GO:0004427">
    <property type="term" value="F:inorganic diphosphate phosphatase activity"/>
    <property type="evidence" value="ECO:0007669"/>
    <property type="project" value="UniProtKB-UniRule"/>
</dbReference>
<sequence length="178" mass="20439">MRMAHPWHDIPAGEEPPGEIHALVEIPQGSRVKYELDKGTGLLKVDRVLHSPVVYPANYGLIPRTLGEDGDPLDALVLMREPVQPLSVLRARPIGMMLMTDEGERDEKIICTHLDDPEYRSYRHHGELPEHRLAELRRFSQDYKKLENKELRVGGFLGPEEAREAIAAAMRLYDRRFR</sequence>
<dbReference type="CDD" id="cd00412">
    <property type="entry name" value="pyrophosphatase"/>
    <property type="match status" value="1"/>
</dbReference>
<comment type="cofactor">
    <cofactor evidence="1 7">
        <name>Mg(2+)</name>
        <dbReference type="ChEBI" id="CHEBI:18420"/>
    </cofactor>
</comment>
<evidence type="ECO:0000313" key="9">
    <source>
        <dbReference type="Proteomes" id="UP000006637"/>
    </source>
</evidence>
<evidence type="ECO:0000256" key="7">
    <source>
        <dbReference type="HAMAP-Rule" id="MF_00209"/>
    </source>
</evidence>